<reference evidence="1 2" key="1">
    <citation type="submission" date="2021-06" db="EMBL/GenBank/DDBJ databases">
        <title>Caerostris extrusa draft genome.</title>
        <authorList>
            <person name="Kono N."/>
            <person name="Arakawa K."/>
        </authorList>
    </citation>
    <scope>NUCLEOTIDE SEQUENCE [LARGE SCALE GENOMIC DNA]</scope>
</reference>
<dbReference type="EMBL" id="BPLR01010842">
    <property type="protein sequence ID" value="GIY42370.1"/>
    <property type="molecule type" value="Genomic_DNA"/>
</dbReference>
<name>A0AAV4T8F0_CAEEX</name>
<dbReference type="AlphaFoldDB" id="A0AAV4T8F0"/>
<keyword evidence="2" id="KW-1185">Reference proteome</keyword>
<proteinExistence type="predicted"/>
<comment type="caution">
    <text evidence="1">The sequence shown here is derived from an EMBL/GenBank/DDBJ whole genome shotgun (WGS) entry which is preliminary data.</text>
</comment>
<evidence type="ECO:0000313" key="1">
    <source>
        <dbReference type="EMBL" id="GIY42370.1"/>
    </source>
</evidence>
<evidence type="ECO:0000313" key="2">
    <source>
        <dbReference type="Proteomes" id="UP001054945"/>
    </source>
</evidence>
<sequence>MRRQWFLRSLSTNKRSMPNNIETGHPVIKRKVVCEGGELIPRRKRPLSNGHIRRLIPTGNRERTPGNASLPSPAVRLGLKHEKWNVRRTVAIFFIYL</sequence>
<protein>
    <submittedName>
        <fullName evidence="1">Uncharacterized protein</fullName>
    </submittedName>
</protein>
<gene>
    <name evidence="1" type="ORF">CEXT_689911</name>
</gene>
<dbReference type="Proteomes" id="UP001054945">
    <property type="component" value="Unassembled WGS sequence"/>
</dbReference>
<organism evidence="1 2">
    <name type="scientific">Caerostris extrusa</name>
    <name type="common">Bark spider</name>
    <name type="synonym">Caerostris bankana</name>
    <dbReference type="NCBI Taxonomy" id="172846"/>
    <lineage>
        <taxon>Eukaryota</taxon>
        <taxon>Metazoa</taxon>
        <taxon>Ecdysozoa</taxon>
        <taxon>Arthropoda</taxon>
        <taxon>Chelicerata</taxon>
        <taxon>Arachnida</taxon>
        <taxon>Araneae</taxon>
        <taxon>Araneomorphae</taxon>
        <taxon>Entelegynae</taxon>
        <taxon>Araneoidea</taxon>
        <taxon>Araneidae</taxon>
        <taxon>Caerostris</taxon>
    </lineage>
</organism>
<accession>A0AAV4T8F0</accession>